<reference evidence="3" key="1">
    <citation type="submission" date="2025-08" db="UniProtKB">
        <authorList>
            <consortium name="RefSeq"/>
        </authorList>
    </citation>
    <scope>IDENTIFICATION</scope>
    <source>
        <tissue evidence="3">Muscle</tissue>
    </source>
</reference>
<gene>
    <name evidence="3" type="primary">LOC111083771</name>
</gene>
<dbReference type="InterPro" id="IPR011042">
    <property type="entry name" value="6-blade_b-propeller_TolB-like"/>
</dbReference>
<organism evidence="2 3">
    <name type="scientific">Limulus polyphemus</name>
    <name type="common">Atlantic horseshoe crab</name>
    <dbReference type="NCBI Taxonomy" id="6850"/>
    <lineage>
        <taxon>Eukaryota</taxon>
        <taxon>Metazoa</taxon>
        <taxon>Ecdysozoa</taxon>
        <taxon>Arthropoda</taxon>
        <taxon>Chelicerata</taxon>
        <taxon>Merostomata</taxon>
        <taxon>Xiphosura</taxon>
        <taxon>Limulidae</taxon>
        <taxon>Limulus</taxon>
    </lineage>
</organism>
<evidence type="ECO:0000256" key="1">
    <source>
        <dbReference type="ARBA" id="ARBA00022536"/>
    </source>
</evidence>
<evidence type="ECO:0000313" key="3">
    <source>
        <dbReference type="RefSeq" id="XP_022236165.1"/>
    </source>
</evidence>
<dbReference type="Gene3D" id="2.120.10.30">
    <property type="entry name" value="TolB, C-terminal domain"/>
    <property type="match status" value="1"/>
</dbReference>
<dbReference type="PANTHER" id="PTHR46513">
    <property type="entry name" value="VITELLOGENIN RECEPTOR-LIKE PROTEIN-RELATED-RELATED"/>
    <property type="match status" value="1"/>
</dbReference>
<dbReference type="GeneID" id="111083771"/>
<sequence>MDGTRRNILIGSNLELPNMLAVDYERSEICWTDSGLARIECAGFSGQNRRVVYTPAAYPFGITVVNGNIYWTDWEIHFIQRVNRNGGDAEPLELPLGGNGKLYGITSVPSQCPRVTTLCASHNGGCQYLCLPNGNGQRTCACPEVDEDSDDVIDCNQVI</sequence>
<accession>A0ABM1RXR0</accession>
<dbReference type="PANTHER" id="PTHR46513:SF13">
    <property type="entry name" value="EGF-LIKE DOMAIN-CONTAINING PROTEIN"/>
    <property type="match status" value="1"/>
</dbReference>
<dbReference type="InterPro" id="IPR050778">
    <property type="entry name" value="Cueball_EGF_LRP_Nidogen"/>
</dbReference>
<protein>
    <submittedName>
        <fullName evidence="3">Nidogen-1-like isoform X1</fullName>
    </submittedName>
</protein>
<dbReference type="Proteomes" id="UP000694941">
    <property type="component" value="Unplaced"/>
</dbReference>
<dbReference type="RefSeq" id="XP_022236165.1">
    <property type="nucleotide sequence ID" value="XM_022380457.1"/>
</dbReference>
<keyword evidence="1" id="KW-0245">EGF-like domain</keyword>
<dbReference type="SMART" id="SM00135">
    <property type="entry name" value="LY"/>
    <property type="match status" value="2"/>
</dbReference>
<proteinExistence type="predicted"/>
<keyword evidence="2" id="KW-1185">Reference proteome</keyword>
<dbReference type="InterPro" id="IPR000033">
    <property type="entry name" value="LDLR_classB_rpt"/>
</dbReference>
<dbReference type="SUPFAM" id="SSF63829">
    <property type="entry name" value="Calcium-dependent phosphotriesterase"/>
    <property type="match status" value="1"/>
</dbReference>
<evidence type="ECO:0000313" key="2">
    <source>
        <dbReference type="Proteomes" id="UP000694941"/>
    </source>
</evidence>
<name>A0ABM1RXR0_LIMPO</name>